<comment type="caution">
    <text evidence="1">The sequence shown here is derived from an EMBL/GenBank/DDBJ whole genome shotgun (WGS) entry which is preliminary data.</text>
</comment>
<sequence length="1449" mass="165490">MALYAMWVAWEVASAKFVIRTREKENEVISYKYIFVLLTFLIHYVNNEKTKNNDDTVHTTPRCPFTRIIEDIFKMKNKTEAGTSSNEKAKLFLNSIADVRTDDKDSNRSVQDALVDDIIASIKRIKNNLYNKTSDDGENKLNEAIILNVPETLEKTERRNDEISISGIKSGIEDKIDTRLNNSLVKNKQTNENRPAITKPTYVEILTIEPNNTSNNLTTSHNIIEVLKHLMPMFNSTLTKELHNLTIIERNHHKNHSFSATKNVSTIVVTYCDHENFTKGNVTFENVDTDIKIQKNNTDDNDYLESEEEYDYEEFRPEVNLTKTEKKDIMEAAEYGMQKMHELYAVMEPKLYSMGLWLDDSNPARYVAAFNAPSEDAAKFYRYGYASLQAAAKLKQLTSRDGLESRTEEAQFPAASALRQSPLLQHCPLRGTPKCPPASKRYRTHDGTCNNLNRPRWGSTMTPVQRFLAPSYSDGIQAPRRSVFGSPLPSAREISSMVHEDQHVETPGITHLLMQWGQFLDHDHPECMPIAVPQSDPFYGPKGVRCLDFVRSSPAPRDDCALGWREQMNQVSAYIDGSPLYASSARQSDKLRLFRNGMLQYGKVQNRRPLLPPERRDELCRGGAVSSDCFKSGDARVNEHPGLVAAHIVWLRQHNRMAQELAHLNPHWSDEKVYQETRKIVGAMIQHITYREFLPIVLGQEVMRLFDLEPQKKGYYTGYSPKINPSPASSFGSAAFRFGHSLVQPSMVRFDRFHRPMKNNVSLHDELTNPSNIWSMGAVDRLLLGMVNQPIQKRDEFITEELTNHLFQTPSYENGGFESSLTPAQLQQIRRISFAQILCRTLDTIDSIQPFVFLSAENIDNDRISCLNGLLNNFDLSPWTDVNSSNDISKSDDISTQAPNETKTTTTKKPTTKKPQKLAANKVGQKKPAPANTYDDTYRRPNKPYYYNRQNDKNENYNLRQNRPNLNDETFSSARSNEQTMTTTKSEATIDKNDVTDNNKPTTENLYKLVTFGYVGTYKGDMANFKETKTDPTHQTIKHDFISKDFSTYEDEKVDKAEKQEFTKLSTFFHYDTATKPYNNVRPTRRNDDDLVPDYTKTNSKYYFVRNVLRKYPDDNSTVTDKTDDATEIKDILKENYNGPGQPLPVTIEERASGDKLALLEEAEAKSANPEPSKLRLKITKPSSPAKTPTVAFQVMPSENNPSQWATYDEKDLPEGLKQHYDRASKTGVLQISDHKLKEIPVEVFSLCEVLRNLDLSKNKLVNLPDSISKLKNLKHLNVELNKLEALPTSLANLKKLEFVNASNNLLTALPQIFTNLRNLKQIYLNNNNFTQFPVQVLGLKNLEVLELSHNKITGIPSGMYDLFVTELNISQNEISFISEDLHQAPRLKILRLEENCLSLEAIKPSLLRDSKIHTVNLDGNLFETKQLALLEGYNEYIERYTAMKKKMF</sequence>
<organism evidence="1 2">
    <name type="scientific">Choristoneura fumiferana</name>
    <name type="common">Spruce budworm moth</name>
    <name type="synonym">Archips fumiferana</name>
    <dbReference type="NCBI Taxonomy" id="7141"/>
    <lineage>
        <taxon>Eukaryota</taxon>
        <taxon>Metazoa</taxon>
        <taxon>Ecdysozoa</taxon>
        <taxon>Arthropoda</taxon>
        <taxon>Hexapoda</taxon>
        <taxon>Insecta</taxon>
        <taxon>Pterygota</taxon>
        <taxon>Neoptera</taxon>
        <taxon>Endopterygota</taxon>
        <taxon>Lepidoptera</taxon>
        <taxon>Glossata</taxon>
        <taxon>Ditrysia</taxon>
        <taxon>Tortricoidea</taxon>
        <taxon>Tortricidae</taxon>
        <taxon>Tortricinae</taxon>
        <taxon>Choristoneura</taxon>
    </lineage>
</organism>
<gene>
    <name evidence="1" type="ORF">MSG28_003849</name>
</gene>
<evidence type="ECO:0000313" key="2">
    <source>
        <dbReference type="Proteomes" id="UP001064048"/>
    </source>
</evidence>
<dbReference type="EMBL" id="CM046106">
    <property type="protein sequence ID" value="KAI8435556.1"/>
    <property type="molecule type" value="Genomic_DNA"/>
</dbReference>
<name>A0ACC0KHL2_CHOFU</name>
<protein>
    <submittedName>
        <fullName evidence="1">Uncharacterized protein</fullName>
    </submittedName>
</protein>
<reference evidence="1 2" key="1">
    <citation type="journal article" date="2022" name="Genome Biol. Evol.">
        <title>The Spruce Budworm Genome: Reconstructing the Evolutionary History of Antifreeze Proteins.</title>
        <authorList>
            <person name="Beliveau C."/>
            <person name="Gagne P."/>
            <person name="Picq S."/>
            <person name="Vernygora O."/>
            <person name="Keeling C.I."/>
            <person name="Pinkney K."/>
            <person name="Doucet D."/>
            <person name="Wen F."/>
            <person name="Johnston J.S."/>
            <person name="Maaroufi H."/>
            <person name="Boyle B."/>
            <person name="Laroche J."/>
            <person name="Dewar K."/>
            <person name="Juretic N."/>
            <person name="Blackburn G."/>
            <person name="Nisole A."/>
            <person name="Brunet B."/>
            <person name="Brandao M."/>
            <person name="Lumley L."/>
            <person name="Duan J."/>
            <person name="Quan G."/>
            <person name="Lucarotti C.J."/>
            <person name="Roe A.D."/>
            <person name="Sperling F.A.H."/>
            <person name="Levesque R.C."/>
            <person name="Cusson M."/>
        </authorList>
    </citation>
    <scope>NUCLEOTIDE SEQUENCE [LARGE SCALE GENOMIC DNA]</scope>
    <source>
        <strain evidence="1">Glfc:IPQL:Cfum</strain>
    </source>
</reference>
<proteinExistence type="predicted"/>
<dbReference type="Proteomes" id="UP001064048">
    <property type="component" value="Chromosome 6"/>
</dbReference>
<evidence type="ECO:0000313" key="1">
    <source>
        <dbReference type="EMBL" id="KAI8435556.1"/>
    </source>
</evidence>
<keyword evidence="2" id="KW-1185">Reference proteome</keyword>
<accession>A0ACC0KHL2</accession>